<keyword evidence="1" id="KW-0472">Membrane</keyword>
<accession>A0A0N5CWZ9</accession>
<evidence type="ECO:0000313" key="3">
    <source>
        <dbReference type="Proteomes" id="UP000276776"/>
    </source>
</evidence>
<dbReference type="AlphaFoldDB" id="A0A0N5CWZ9"/>
<keyword evidence="1" id="KW-1133">Transmembrane helix</keyword>
<evidence type="ECO:0000313" key="2">
    <source>
        <dbReference type="EMBL" id="VDN02062.1"/>
    </source>
</evidence>
<keyword evidence="3" id="KW-1185">Reference proteome</keyword>
<name>A0A0N5CWZ9_THECL</name>
<dbReference type="EMBL" id="UYYF01004309">
    <property type="protein sequence ID" value="VDN02062.1"/>
    <property type="molecule type" value="Genomic_DNA"/>
</dbReference>
<protein>
    <submittedName>
        <fullName evidence="4">Gnk2-homologous domain-containing protein</fullName>
    </submittedName>
</protein>
<feature type="transmembrane region" description="Helical" evidence="1">
    <location>
        <begin position="28"/>
        <end position="47"/>
    </location>
</feature>
<keyword evidence="1" id="KW-0812">Transmembrane</keyword>
<dbReference type="OrthoDB" id="5787458at2759"/>
<dbReference type="Proteomes" id="UP000276776">
    <property type="component" value="Unassembled WGS sequence"/>
</dbReference>
<reference evidence="4" key="1">
    <citation type="submission" date="2017-02" db="UniProtKB">
        <authorList>
            <consortium name="WormBaseParasite"/>
        </authorList>
    </citation>
    <scope>IDENTIFICATION</scope>
</reference>
<gene>
    <name evidence="2" type="ORF">TCLT_LOCUS4884</name>
</gene>
<proteinExistence type="predicted"/>
<evidence type="ECO:0000256" key="1">
    <source>
        <dbReference type="SAM" id="Phobius"/>
    </source>
</evidence>
<dbReference type="WBParaSite" id="TCLT_0000489501-mRNA-1">
    <property type="protein sequence ID" value="TCLT_0000489501-mRNA-1"/>
    <property type="gene ID" value="TCLT_0000489501"/>
</dbReference>
<organism evidence="4">
    <name type="scientific">Thelazia callipaeda</name>
    <name type="common">Oriental eyeworm</name>
    <name type="synonym">Parasitic nematode</name>
    <dbReference type="NCBI Taxonomy" id="103827"/>
    <lineage>
        <taxon>Eukaryota</taxon>
        <taxon>Metazoa</taxon>
        <taxon>Ecdysozoa</taxon>
        <taxon>Nematoda</taxon>
        <taxon>Chromadorea</taxon>
        <taxon>Rhabditida</taxon>
        <taxon>Spirurina</taxon>
        <taxon>Spiruromorpha</taxon>
        <taxon>Thelazioidea</taxon>
        <taxon>Thelaziidae</taxon>
        <taxon>Thelazia</taxon>
    </lineage>
</organism>
<sequence length="206" mass="23907">MLKKLLTCDFEILQKLSEPICMFSKSDYFHYLQMLSILIYLFSLFAVHQISGSVLNSKLSIPDNDKILQEIIRRKGTQYVNSKLPYSENYSLKATVVRNYVKSTGKYYATYNYSPISAKSLCKKNKVALSSLENCDLETPITRASNHIQLLCFLNFLSREMKMKVCDIMFAWSEGDWSTAEIEGKCIIVKSVKQRECFQQMDKRYC</sequence>
<evidence type="ECO:0000313" key="4">
    <source>
        <dbReference type="WBParaSite" id="TCLT_0000489501-mRNA-1"/>
    </source>
</evidence>
<reference evidence="2 3" key="2">
    <citation type="submission" date="2018-11" db="EMBL/GenBank/DDBJ databases">
        <authorList>
            <consortium name="Pathogen Informatics"/>
        </authorList>
    </citation>
    <scope>NUCLEOTIDE SEQUENCE [LARGE SCALE GENOMIC DNA]</scope>
</reference>